<evidence type="ECO:0000256" key="2">
    <source>
        <dbReference type="PIRNR" id="PIRNR028983"/>
    </source>
</evidence>
<keyword evidence="2" id="KW-0813">Transport</keyword>
<accession>A0A5C3LIG4</accession>
<dbReference type="OrthoDB" id="27543at2759"/>
<dbReference type="PANTHER" id="PTHR13261:SF0">
    <property type="entry name" value="BRCA2 AND CDKN1A-INTERACTING PROTEIN"/>
    <property type="match status" value="1"/>
</dbReference>
<evidence type="ECO:0000256" key="1">
    <source>
        <dbReference type="ARBA" id="ARBA00006781"/>
    </source>
</evidence>
<keyword evidence="2" id="KW-0539">Nucleus</keyword>
<evidence type="ECO:0000256" key="3">
    <source>
        <dbReference type="SAM" id="MobiDB-lite"/>
    </source>
</evidence>
<comment type="function">
    <text evidence="2">Involved in nuclear export, actin cytoskeleton organization and vesicular transport.</text>
</comment>
<comment type="subcellular location">
    <subcellularLocation>
        <location evidence="2">Nucleus</location>
    </subcellularLocation>
</comment>
<feature type="region of interest" description="Disordered" evidence="3">
    <location>
        <begin position="196"/>
        <end position="237"/>
    </location>
</feature>
<dbReference type="GO" id="GO:0015031">
    <property type="term" value="P:protein transport"/>
    <property type="evidence" value="ECO:0007669"/>
    <property type="project" value="UniProtKB-KW"/>
</dbReference>
<keyword evidence="5" id="KW-1185">Reference proteome</keyword>
<dbReference type="AlphaFoldDB" id="A0A5C3LIG4"/>
<proteinExistence type="inferred from homology"/>
<evidence type="ECO:0000313" key="5">
    <source>
        <dbReference type="Proteomes" id="UP000307440"/>
    </source>
</evidence>
<dbReference type="Pfam" id="PF13862">
    <property type="entry name" value="BCCIP"/>
    <property type="match status" value="1"/>
</dbReference>
<gene>
    <name evidence="4" type="ORF">FA15DRAFT_584494</name>
</gene>
<dbReference type="PIRSF" id="PIRSF028983">
    <property type="entry name" value="BCP1"/>
    <property type="match status" value="1"/>
</dbReference>
<protein>
    <recommendedName>
        <fullName evidence="2">Protein BCP1</fullName>
    </recommendedName>
</protein>
<comment type="similarity">
    <text evidence="1 2">Belongs to the BCP1 family.</text>
</comment>
<keyword evidence="2" id="KW-0653">Protein transport</keyword>
<dbReference type="STRING" id="230819.A0A5C3LIG4"/>
<organism evidence="4 5">
    <name type="scientific">Coprinopsis marcescibilis</name>
    <name type="common">Agaric fungus</name>
    <name type="synonym">Psathyrella marcescibilis</name>
    <dbReference type="NCBI Taxonomy" id="230819"/>
    <lineage>
        <taxon>Eukaryota</taxon>
        <taxon>Fungi</taxon>
        <taxon>Dikarya</taxon>
        <taxon>Basidiomycota</taxon>
        <taxon>Agaricomycotina</taxon>
        <taxon>Agaricomycetes</taxon>
        <taxon>Agaricomycetidae</taxon>
        <taxon>Agaricales</taxon>
        <taxon>Agaricineae</taxon>
        <taxon>Psathyrellaceae</taxon>
        <taxon>Coprinopsis</taxon>
    </lineage>
</organism>
<dbReference type="EMBL" id="ML210156">
    <property type="protein sequence ID" value="TFK28351.1"/>
    <property type="molecule type" value="Genomic_DNA"/>
</dbReference>
<dbReference type="PANTHER" id="PTHR13261">
    <property type="entry name" value="BRCA2 AND CDKN1A INTERACTING PROTEIN"/>
    <property type="match status" value="1"/>
</dbReference>
<name>A0A5C3LIG4_COPMA</name>
<dbReference type="GO" id="GO:0005634">
    <property type="term" value="C:nucleus"/>
    <property type="evidence" value="ECO:0007669"/>
    <property type="project" value="UniProtKB-SubCell"/>
</dbReference>
<dbReference type="InterPro" id="IPR025602">
    <property type="entry name" value="BCP1_family"/>
</dbReference>
<evidence type="ECO:0000313" key="4">
    <source>
        <dbReference type="EMBL" id="TFK28351.1"/>
    </source>
</evidence>
<reference evidence="4 5" key="1">
    <citation type="journal article" date="2019" name="Nat. Ecol. Evol.">
        <title>Megaphylogeny resolves global patterns of mushroom evolution.</title>
        <authorList>
            <person name="Varga T."/>
            <person name="Krizsan K."/>
            <person name="Foldi C."/>
            <person name="Dima B."/>
            <person name="Sanchez-Garcia M."/>
            <person name="Sanchez-Ramirez S."/>
            <person name="Szollosi G.J."/>
            <person name="Szarkandi J.G."/>
            <person name="Papp V."/>
            <person name="Albert L."/>
            <person name="Andreopoulos W."/>
            <person name="Angelini C."/>
            <person name="Antonin V."/>
            <person name="Barry K.W."/>
            <person name="Bougher N.L."/>
            <person name="Buchanan P."/>
            <person name="Buyck B."/>
            <person name="Bense V."/>
            <person name="Catcheside P."/>
            <person name="Chovatia M."/>
            <person name="Cooper J."/>
            <person name="Damon W."/>
            <person name="Desjardin D."/>
            <person name="Finy P."/>
            <person name="Geml J."/>
            <person name="Haridas S."/>
            <person name="Hughes K."/>
            <person name="Justo A."/>
            <person name="Karasinski D."/>
            <person name="Kautmanova I."/>
            <person name="Kiss B."/>
            <person name="Kocsube S."/>
            <person name="Kotiranta H."/>
            <person name="LaButti K.M."/>
            <person name="Lechner B.E."/>
            <person name="Liimatainen K."/>
            <person name="Lipzen A."/>
            <person name="Lukacs Z."/>
            <person name="Mihaltcheva S."/>
            <person name="Morgado L.N."/>
            <person name="Niskanen T."/>
            <person name="Noordeloos M.E."/>
            <person name="Ohm R.A."/>
            <person name="Ortiz-Santana B."/>
            <person name="Ovrebo C."/>
            <person name="Racz N."/>
            <person name="Riley R."/>
            <person name="Savchenko A."/>
            <person name="Shiryaev A."/>
            <person name="Soop K."/>
            <person name="Spirin V."/>
            <person name="Szebenyi C."/>
            <person name="Tomsovsky M."/>
            <person name="Tulloss R.E."/>
            <person name="Uehling J."/>
            <person name="Grigoriev I.V."/>
            <person name="Vagvolgyi C."/>
            <person name="Papp T."/>
            <person name="Martin F.M."/>
            <person name="Miettinen O."/>
            <person name="Hibbett D.S."/>
            <person name="Nagy L.G."/>
        </authorList>
    </citation>
    <scope>NUCLEOTIDE SEQUENCE [LARGE SCALE GENOMIC DNA]</scope>
    <source>
        <strain evidence="4 5">CBS 121175</strain>
    </source>
</reference>
<dbReference type="Proteomes" id="UP000307440">
    <property type="component" value="Unassembled WGS sequence"/>
</dbReference>
<sequence>MSKRAQLSDDEGDSDSDSLVDVAFDFLSPNPSVDYQAIKRLLLQLFGRDAELFGLHELTELILSQPYIGSTIKTDGEESDPYALLTVLNMHIHHEHPSMKALAQYCLSKSLEASSSSSGAKSLHTTLQALFSQSENHVGLVICERLINMPVEVIPPLYNMLKDEMRSANAQGQPFKFTHLLFVSRTYHLSQDEESALANTLPASEARKKQGKTKKRRPEERLGSTNEQGAEGDERPVDGIYSFHAEDALISELSLHTLNYTYTTPPPATQQESRGKDAFGLDTRGRIMLLHLEEERMWDVLVERMGKIYGAH</sequence>